<dbReference type="PATRIC" id="fig|999408.3.peg.3561"/>
<gene>
    <name evidence="1" type="ORF">HMPREF1090_03291</name>
</gene>
<dbReference type="RefSeq" id="WP_002584193.1">
    <property type="nucleotide sequence ID" value="NZ_KB850978.1"/>
</dbReference>
<dbReference type="Proteomes" id="UP000013085">
    <property type="component" value="Unassembled WGS sequence"/>
</dbReference>
<protein>
    <submittedName>
        <fullName evidence="1">Uncharacterized protein</fullName>
    </submittedName>
</protein>
<reference evidence="1 2" key="1">
    <citation type="submission" date="2013-01" db="EMBL/GenBank/DDBJ databases">
        <title>The Genome Sequence of Clostridium clostridioforme 90A8.</title>
        <authorList>
            <consortium name="The Broad Institute Genome Sequencing Platform"/>
            <person name="Earl A."/>
            <person name="Ward D."/>
            <person name="Feldgarden M."/>
            <person name="Gevers D."/>
            <person name="Courvalin P."/>
            <person name="Lambert T."/>
            <person name="Walker B."/>
            <person name="Young S.K."/>
            <person name="Zeng Q."/>
            <person name="Gargeya S."/>
            <person name="Fitzgerald M."/>
            <person name="Haas B."/>
            <person name="Abouelleil A."/>
            <person name="Alvarado L."/>
            <person name="Arachchi H.M."/>
            <person name="Berlin A.M."/>
            <person name="Chapman S.B."/>
            <person name="Dewar J."/>
            <person name="Goldberg J."/>
            <person name="Griggs A."/>
            <person name="Gujja S."/>
            <person name="Hansen M."/>
            <person name="Howarth C."/>
            <person name="Imamovic A."/>
            <person name="Larimer J."/>
            <person name="McCowan C."/>
            <person name="Murphy C."/>
            <person name="Neiman D."/>
            <person name="Pearson M."/>
            <person name="Priest M."/>
            <person name="Roberts A."/>
            <person name="Saif S."/>
            <person name="Shea T."/>
            <person name="Sisk P."/>
            <person name="Sykes S."/>
            <person name="Wortman J."/>
            <person name="Nusbaum C."/>
            <person name="Birren B."/>
        </authorList>
    </citation>
    <scope>NUCLEOTIDE SEQUENCE [LARGE SCALE GENOMIC DNA]</scope>
    <source>
        <strain evidence="1 2">90A8</strain>
    </source>
</reference>
<evidence type="ECO:0000313" key="2">
    <source>
        <dbReference type="Proteomes" id="UP000013085"/>
    </source>
</evidence>
<dbReference type="EMBL" id="AGYR01000036">
    <property type="protein sequence ID" value="ENZ13010.1"/>
    <property type="molecule type" value="Genomic_DNA"/>
</dbReference>
<dbReference type="HOGENOM" id="CLU_2492334_0_0_9"/>
<dbReference type="AlphaFoldDB" id="A0A0E2H8K0"/>
<comment type="caution">
    <text evidence="1">The sequence shown here is derived from an EMBL/GenBank/DDBJ whole genome shotgun (WGS) entry which is preliminary data.</text>
</comment>
<evidence type="ECO:0000313" key="1">
    <source>
        <dbReference type="EMBL" id="ENZ13010.1"/>
    </source>
</evidence>
<dbReference type="GeneID" id="57964398"/>
<accession>A0A0E2H8K0</accession>
<organism evidence="1 2">
    <name type="scientific">[Clostridium] clostridioforme 90A8</name>
    <dbReference type="NCBI Taxonomy" id="999408"/>
    <lineage>
        <taxon>Bacteria</taxon>
        <taxon>Bacillati</taxon>
        <taxon>Bacillota</taxon>
        <taxon>Clostridia</taxon>
        <taxon>Lachnospirales</taxon>
        <taxon>Lachnospiraceae</taxon>
        <taxon>Enterocloster</taxon>
    </lineage>
</organism>
<sequence length="86" mass="9596">MYLAEQSEYNLEIQELAYEKGELSRTLEELCEKVRAGEGLDGLLTVPPGDEKGICAVRYFTDKGMPVVFVTEDQDRCGHLGTVAIR</sequence>
<proteinExistence type="predicted"/>
<name>A0A0E2H8K0_9FIRM</name>